<dbReference type="Proteomes" id="UP000326061">
    <property type="component" value="Chromosome"/>
</dbReference>
<dbReference type="EMBL" id="CP041166">
    <property type="protein sequence ID" value="QFR43466.1"/>
    <property type="molecule type" value="Genomic_DNA"/>
</dbReference>
<evidence type="ECO:0000313" key="2">
    <source>
        <dbReference type="EMBL" id="QFR43466.1"/>
    </source>
</evidence>
<organism evidence="2 3">
    <name type="scientific">Sulfurimonas xiamenensis</name>
    <dbReference type="NCBI Taxonomy" id="2590021"/>
    <lineage>
        <taxon>Bacteria</taxon>
        <taxon>Pseudomonadati</taxon>
        <taxon>Campylobacterota</taxon>
        <taxon>Epsilonproteobacteria</taxon>
        <taxon>Campylobacterales</taxon>
        <taxon>Sulfurimonadaceae</taxon>
        <taxon>Sulfurimonas</taxon>
    </lineage>
</organism>
<dbReference type="PANTHER" id="PTHR47623:SF1">
    <property type="entry name" value="OS09G0287300 PROTEIN"/>
    <property type="match status" value="1"/>
</dbReference>
<dbReference type="SMART" id="SM00855">
    <property type="entry name" value="PGAM"/>
    <property type="match status" value="1"/>
</dbReference>
<name>A0AAJ4A3X8_9BACT</name>
<dbReference type="InterPro" id="IPR029033">
    <property type="entry name" value="His_PPase_superfam"/>
</dbReference>
<reference evidence="3" key="1">
    <citation type="submission" date="2019-06" db="EMBL/GenBank/DDBJ databases">
        <title>Sulfurimonas gotlandica sp. nov., a chemoautotrophic and psychrotolerant epsilonproteobacterium isolated from a pelagic redoxcline, and an emended description of the genus Sulfurimonas.</title>
        <authorList>
            <person name="Wang S."/>
            <person name="Jiang L."/>
            <person name="Shao Z."/>
        </authorList>
    </citation>
    <scope>NUCLEOTIDE SEQUENCE [LARGE SCALE GENOMIC DNA]</scope>
    <source>
        <strain evidence="3">1-1N</strain>
    </source>
</reference>
<dbReference type="PANTHER" id="PTHR47623">
    <property type="entry name" value="OS09G0287300 PROTEIN"/>
    <property type="match status" value="1"/>
</dbReference>
<protein>
    <submittedName>
        <fullName evidence="2">Histidine phosphatase family protein</fullName>
    </submittedName>
</protein>
<dbReference type="InterPro" id="IPR013078">
    <property type="entry name" value="His_Pase_superF_clade-1"/>
</dbReference>
<evidence type="ECO:0000313" key="3">
    <source>
        <dbReference type="Proteomes" id="UP000326061"/>
    </source>
</evidence>
<feature type="binding site" evidence="1">
    <location>
        <position position="58"/>
    </location>
    <ligand>
        <name>substrate</name>
    </ligand>
</feature>
<dbReference type="CDD" id="cd07067">
    <property type="entry name" value="HP_PGM_like"/>
    <property type="match status" value="1"/>
</dbReference>
<accession>A0AAJ4A3X8</accession>
<dbReference type="KEGG" id="suln:FJR47_05930"/>
<proteinExistence type="predicted"/>
<sequence>MKKLYIIRHAKSSSKDAALDDFNRPLNKRGKQNAPFMGSRLRAKGVKPDIILSSPAKRAKSTAKMIAKEISYNKKILFDSNIYEASADDLRKIITKVDNRYKTLFLVGHNPSLNELAKYFLDFDANIPTCGIVEIAFACKRWTDIDPNNAKFLSFDYPKKVMSDFI</sequence>
<evidence type="ECO:0000256" key="1">
    <source>
        <dbReference type="PIRSR" id="PIRSR613078-2"/>
    </source>
</evidence>
<dbReference type="AlphaFoldDB" id="A0AAJ4A3X8"/>
<keyword evidence="3" id="KW-1185">Reference proteome</keyword>
<gene>
    <name evidence="2" type="ORF">FJR47_05930</name>
</gene>
<dbReference type="Gene3D" id="3.40.50.1240">
    <property type="entry name" value="Phosphoglycerate mutase-like"/>
    <property type="match status" value="1"/>
</dbReference>
<dbReference type="SUPFAM" id="SSF53254">
    <property type="entry name" value="Phosphoglycerate mutase-like"/>
    <property type="match status" value="1"/>
</dbReference>
<dbReference type="Pfam" id="PF00300">
    <property type="entry name" value="His_Phos_1"/>
    <property type="match status" value="1"/>
</dbReference>
<dbReference type="RefSeq" id="WP_152299529.1">
    <property type="nucleotide sequence ID" value="NZ_CP041166.1"/>
</dbReference>